<evidence type="ECO:0000313" key="2">
    <source>
        <dbReference type="Proteomes" id="UP000799423"/>
    </source>
</evidence>
<evidence type="ECO:0000313" key="1">
    <source>
        <dbReference type="EMBL" id="KAF2850912.1"/>
    </source>
</evidence>
<gene>
    <name evidence="1" type="ORF">T440DRAFT_478812</name>
</gene>
<proteinExistence type="predicted"/>
<dbReference type="OrthoDB" id="3695168at2759"/>
<name>A0A6A7B6N9_9PLEO</name>
<keyword evidence="2" id="KW-1185">Reference proteome</keyword>
<reference evidence="1" key="1">
    <citation type="submission" date="2020-01" db="EMBL/GenBank/DDBJ databases">
        <authorList>
            <consortium name="DOE Joint Genome Institute"/>
            <person name="Haridas S."/>
            <person name="Albert R."/>
            <person name="Binder M."/>
            <person name="Bloem J."/>
            <person name="Labutti K."/>
            <person name="Salamov A."/>
            <person name="Andreopoulos B."/>
            <person name="Baker S.E."/>
            <person name="Barry K."/>
            <person name="Bills G."/>
            <person name="Bluhm B.H."/>
            <person name="Cannon C."/>
            <person name="Castanera R."/>
            <person name="Culley D.E."/>
            <person name="Daum C."/>
            <person name="Ezra D."/>
            <person name="Gonzalez J.B."/>
            <person name="Henrissat B."/>
            <person name="Kuo A."/>
            <person name="Liang C."/>
            <person name="Lipzen A."/>
            <person name="Lutzoni F."/>
            <person name="Magnuson J."/>
            <person name="Mondo S."/>
            <person name="Nolan M."/>
            <person name="Ohm R."/>
            <person name="Pangilinan J."/>
            <person name="Park H.-J."/>
            <person name="Ramirez L."/>
            <person name="Alfaro M."/>
            <person name="Sun H."/>
            <person name="Tritt A."/>
            <person name="Yoshinaga Y."/>
            <person name="Zwiers L.-H."/>
            <person name="Turgeon B.G."/>
            <person name="Goodwin S.B."/>
            <person name="Spatafora J.W."/>
            <person name="Crous P.W."/>
            <person name="Grigoriev I.V."/>
        </authorList>
    </citation>
    <scope>NUCLEOTIDE SEQUENCE</scope>
    <source>
        <strain evidence="1">IPT5</strain>
    </source>
</reference>
<organism evidence="1 2">
    <name type="scientific">Plenodomus tracheiphilus IPT5</name>
    <dbReference type="NCBI Taxonomy" id="1408161"/>
    <lineage>
        <taxon>Eukaryota</taxon>
        <taxon>Fungi</taxon>
        <taxon>Dikarya</taxon>
        <taxon>Ascomycota</taxon>
        <taxon>Pezizomycotina</taxon>
        <taxon>Dothideomycetes</taxon>
        <taxon>Pleosporomycetidae</taxon>
        <taxon>Pleosporales</taxon>
        <taxon>Pleosporineae</taxon>
        <taxon>Leptosphaeriaceae</taxon>
        <taxon>Plenodomus</taxon>
    </lineage>
</organism>
<accession>A0A6A7B6N9</accession>
<dbReference type="EMBL" id="MU006304">
    <property type="protein sequence ID" value="KAF2850912.1"/>
    <property type="molecule type" value="Genomic_DNA"/>
</dbReference>
<dbReference type="AlphaFoldDB" id="A0A6A7B6N9"/>
<protein>
    <submittedName>
        <fullName evidence="1">Uncharacterized protein</fullName>
    </submittedName>
</protein>
<dbReference type="Proteomes" id="UP000799423">
    <property type="component" value="Unassembled WGS sequence"/>
</dbReference>
<sequence>MNIIHSFKTYHKHQILNRERTQLLSKIPQSQLAGIEALPLELWGQIINYVLDPHLQRQTQCYTLPQVLKLRLVCLCGRSKTGKSSHQLIIHRIKNCARIARCIDRRNSVGYRDDLIRTFCTSASTSRSCWHYILEPVQYIQYVDDRVAHFIEDDLLLEAALLVANGYQFEDVKMWMVRLGRRGLLTGYRGRCRKICSRCGNVHYWEEGGGTGRTSFPMTQTTEEEISDVITNGMDWVAGEELEEELEQELDRLRSDVRRT</sequence>